<evidence type="ECO:0000313" key="3">
    <source>
        <dbReference type="Proteomes" id="UP001597369"/>
    </source>
</evidence>
<gene>
    <name evidence="2" type="ORF">ACFSKU_17935</name>
</gene>
<protein>
    <recommendedName>
        <fullName evidence="4">Outer membrane protein beta-barrel domain-containing protein</fullName>
    </recommendedName>
</protein>
<evidence type="ECO:0008006" key="4">
    <source>
        <dbReference type="Google" id="ProtNLM"/>
    </source>
</evidence>
<dbReference type="Proteomes" id="UP001597369">
    <property type="component" value="Unassembled WGS sequence"/>
</dbReference>
<accession>A0ABW4X2I0</accession>
<evidence type="ECO:0000256" key="1">
    <source>
        <dbReference type="SAM" id="SignalP"/>
    </source>
</evidence>
<keyword evidence="3" id="KW-1185">Reference proteome</keyword>
<feature type="chain" id="PRO_5046519322" description="Outer membrane protein beta-barrel domain-containing protein" evidence="1">
    <location>
        <begin position="22"/>
        <end position="244"/>
    </location>
</feature>
<comment type="caution">
    <text evidence="2">The sequence shown here is derived from an EMBL/GenBank/DDBJ whole genome shotgun (WGS) entry which is preliminary data.</text>
</comment>
<evidence type="ECO:0000313" key="2">
    <source>
        <dbReference type="EMBL" id="MFD2068776.1"/>
    </source>
</evidence>
<dbReference type="RefSeq" id="WP_229959257.1">
    <property type="nucleotide sequence ID" value="NZ_JAJJWI010000004.1"/>
</dbReference>
<sequence>MVRYLILVVTFVLAVILPAAAQTGDDEAFRNEISYGVNFNSNAGLIGGAFVRSSYFMTEHMYQFGELEIVEVKHPKENRVYSYSTGDSFVYGKQNYLFVIRPHYGRELVLFKKAAESGVQVNAVGAIGPSLGLLIPYYIHYDYGGAGGFDVRTEQYDPQIHRVPENIQGSANMFTGLGEANVNVGLHVKGGLSFEYGRYRESIAGIEVGFMVEAYPKELVIIPQTDNNSVFTSVYLNIYYGSRK</sequence>
<dbReference type="EMBL" id="JBHUHV010000054">
    <property type="protein sequence ID" value="MFD2068776.1"/>
    <property type="molecule type" value="Genomic_DNA"/>
</dbReference>
<keyword evidence="1" id="KW-0732">Signal</keyword>
<reference evidence="3" key="1">
    <citation type="journal article" date="2019" name="Int. J. Syst. Evol. Microbiol.">
        <title>The Global Catalogue of Microorganisms (GCM) 10K type strain sequencing project: providing services to taxonomists for standard genome sequencing and annotation.</title>
        <authorList>
            <consortium name="The Broad Institute Genomics Platform"/>
            <consortium name="The Broad Institute Genome Sequencing Center for Infectious Disease"/>
            <person name="Wu L."/>
            <person name="Ma J."/>
        </authorList>
    </citation>
    <scope>NUCLEOTIDE SEQUENCE [LARGE SCALE GENOMIC DNA]</scope>
    <source>
        <strain evidence="3">JCM 16545</strain>
    </source>
</reference>
<organism evidence="2 3">
    <name type="scientific">Pontibacter silvestris</name>
    <dbReference type="NCBI Taxonomy" id="2305183"/>
    <lineage>
        <taxon>Bacteria</taxon>
        <taxon>Pseudomonadati</taxon>
        <taxon>Bacteroidota</taxon>
        <taxon>Cytophagia</taxon>
        <taxon>Cytophagales</taxon>
        <taxon>Hymenobacteraceae</taxon>
        <taxon>Pontibacter</taxon>
    </lineage>
</organism>
<name>A0ABW4X2I0_9BACT</name>
<feature type="signal peptide" evidence="1">
    <location>
        <begin position="1"/>
        <end position="21"/>
    </location>
</feature>
<proteinExistence type="predicted"/>